<evidence type="ECO:0000256" key="1">
    <source>
        <dbReference type="ARBA" id="ARBA00004141"/>
    </source>
</evidence>
<evidence type="ECO:0000256" key="4">
    <source>
        <dbReference type="ARBA" id="ARBA00022989"/>
    </source>
</evidence>
<dbReference type="Proteomes" id="UP001415857">
    <property type="component" value="Unassembled WGS sequence"/>
</dbReference>
<evidence type="ECO:0008006" key="9">
    <source>
        <dbReference type="Google" id="ProtNLM"/>
    </source>
</evidence>
<dbReference type="GO" id="GO:0071555">
    <property type="term" value="P:cell wall organization"/>
    <property type="evidence" value="ECO:0007669"/>
    <property type="project" value="TreeGrafter"/>
</dbReference>
<dbReference type="PANTHER" id="PTHR22926">
    <property type="entry name" value="PHOSPHO-N-ACETYLMURAMOYL-PENTAPEPTIDE-TRANSFERASE"/>
    <property type="match status" value="1"/>
</dbReference>
<name>A0AAP0N6T2_LIQFO</name>
<keyword evidence="8" id="KW-1185">Reference proteome</keyword>
<feature type="transmembrane region" description="Helical" evidence="6">
    <location>
        <begin position="102"/>
        <end position="127"/>
    </location>
</feature>
<evidence type="ECO:0000256" key="3">
    <source>
        <dbReference type="ARBA" id="ARBA00022692"/>
    </source>
</evidence>
<evidence type="ECO:0000313" key="7">
    <source>
        <dbReference type="EMBL" id="KAK9267083.1"/>
    </source>
</evidence>
<keyword evidence="3 6" id="KW-0812">Transmembrane</keyword>
<sequence>MFENMDAVCGSSLVHVRAMDDDFAGISFLDNWGDDEETLGSMHSSSDVEDGDGEIILNPVGDVDLPTINEQFLSSDDALRVTSHRFAMMGKGRKKHRIKSGVFINMGLITFLTALLLFVDWCAWRIVRLPLAPFYLTRPFFISTVLVACAGYVCVPFLRRLKIHQIFRKEGPARHFL</sequence>
<dbReference type="GO" id="GO:0005886">
    <property type="term" value="C:plasma membrane"/>
    <property type="evidence" value="ECO:0007669"/>
    <property type="project" value="TreeGrafter"/>
</dbReference>
<keyword evidence="4 6" id="KW-1133">Transmembrane helix</keyword>
<accession>A0AAP0N6T2</accession>
<evidence type="ECO:0000313" key="8">
    <source>
        <dbReference type="Proteomes" id="UP001415857"/>
    </source>
</evidence>
<evidence type="ECO:0000256" key="6">
    <source>
        <dbReference type="SAM" id="Phobius"/>
    </source>
</evidence>
<dbReference type="GO" id="GO:0016780">
    <property type="term" value="F:phosphotransferase activity, for other substituted phosphate groups"/>
    <property type="evidence" value="ECO:0007669"/>
    <property type="project" value="InterPro"/>
</dbReference>
<dbReference type="EMBL" id="JBBPBK010000016">
    <property type="protein sequence ID" value="KAK9267083.1"/>
    <property type="molecule type" value="Genomic_DNA"/>
</dbReference>
<dbReference type="GO" id="GO:0044038">
    <property type="term" value="P:cell wall macromolecule biosynthetic process"/>
    <property type="evidence" value="ECO:0007669"/>
    <property type="project" value="TreeGrafter"/>
</dbReference>
<dbReference type="PANTHER" id="PTHR22926:SF5">
    <property type="entry name" value="PHOSPHO-N-ACETYLMURAMOYL-PENTAPEPTIDE-TRANSFERASE HOMOLOG"/>
    <property type="match status" value="1"/>
</dbReference>
<reference evidence="7 8" key="1">
    <citation type="journal article" date="2024" name="Plant J.">
        <title>Genome sequences and population genomics reveal climatic adaptation and genomic divergence between two closely related sweetgum species.</title>
        <authorList>
            <person name="Xu W.Q."/>
            <person name="Ren C.Q."/>
            <person name="Zhang X.Y."/>
            <person name="Comes H.P."/>
            <person name="Liu X.H."/>
            <person name="Li Y.G."/>
            <person name="Kettle C.J."/>
            <person name="Jalonen R."/>
            <person name="Gaisberger H."/>
            <person name="Ma Y.Z."/>
            <person name="Qiu Y.X."/>
        </authorList>
    </citation>
    <scope>NUCLEOTIDE SEQUENCE [LARGE SCALE GENOMIC DNA]</scope>
    <source>
        <strain evidence="7">Hangzhou</strain>
    </source>
</reference>
<comment type="caution">
    <text evidence="7">The sequence shown here is derived from an EMBL/GenBank/DDBJ whole genome shotgun (WGS) entry which is preliminary data.</text>
</comment>
<organism evidence="7 8">
    <name type="scientific">Liquidambar formosana</name>
    <name type="common">Formosan gum</name>
    <dbReference type="NCBI Taxonomy" id="63359"/>
    <lineage>
        <taxon>Eukaryota</taxon>
        <taxon>Viridiplantae</taxon>
        <taxon>Streptophyta</taxon>
        <taxon>Embryophyta</taxon>
        <taxon>Tracheophyta</taxon>
        <taxon>Spermatophyta</taxon>
        <taxon>Magnoliopsida</taxon>
        <taxon>eudicotyledons</taxon>
        <taxon>Gunneridae</taxon>
        <taxon>Pentapetalae</taxon>
        <taxon>Saxifragales</taxon>
        <taxon>Altingiaceae</taxon>
        <taxon>Liquidambar</taxon>
    </lineage>
</organism>
<evidence type="ECO:0000256" key="2">
    <source>
        <dbReference type="ARBA" id="ARBA00022679"/>
    </source>
</evidence>
<comment type="subcellular location">
    <subcellularLocation>
        <location evidence="1">Membrane</location>
        <topology evidence="1">Multi-pass membrane protein</topology>
    </subcellularLocation>
</comment>
<dbReference type="AlphaFoldDB" id="A0AAP0N6T2"/>
<dbReference type="InterPro" id="IPR000715">
    <property type="entry name" value="Glycosyl_transferase_4"/>
</dbReference>
<proteinExistence type="predicted"/>
<keyword evidence="2" id="KW-0808">Transferase</keyword>
<gene>
    <name evidence="7" type="ORF">L1049_009501</name>
</gene>
<evidence type="ECO:0000256" key="5">
    <source>
        <dbReference type="ARBA" id="ARBA00023136"/>
    </source>
</evidence>
<feature type="transmembrane region" description="Helical" evidence="6">
    <location>
        <begin position="139"/>
        <end position="158"/>
    </location>
</feature>
<protein>
    <recommendedName>
        <fullName evidence="9">Transmembrane protein</fullName>
    </recommendedName>
</protein>
<keyword evidence="5 6" id="KW-0472">Membrane</keyword>